<organism evidence="2 3">
    <name type="scientific">Bodo saltans</name>
    <name type="common">Flagellated protozoan</name>
    <dbReference type="NCBI Taxonomy" id="75058"/>
    <lineage>
        <taxon>Eukaryota</taxon>
        <taxon>Discoba</taxon>
        <taxon>Euglenozoa</taxon>
        <taxon>Kinetoplastea</taxon>
        <taxon>Metakinetoplastina</taxon>
        <taxon>Eubodonida</taxon>
        <taxon>Bodonidae</taxon>
        <taxon>Bodo</taxon>
    </lineage>
</organism>
<evidence type="ECO:0000313" key="2">
    <source>
        <dbReference type="EMBL" id="CUG93653.1"/>
    </source>
</evidence>
<dbReference type="AlphaFoldDB" id="A0A0S4JTT2"/>
<keyword evidence="3" id="KW-1185">Reference proteome</keyword>
<feature type="compositionally biased region" description="Acidic residues" evidence="1">
    <location>
        <begin position="166"/>
        <end position="179"/>
    </location>
</feature>
<evidence type="ECO:0000313" key="3">
    <source>
        <dbReference type="Proteomes" id="UP000051952"/>
    </source>
</evidence>
<sequence>MTVLCAVANLPASGVRRFENLCSGSQVQILCFSQSQISAPYPRLSSQLELFTLPSDAVMGSASRTIVDPSATASTSMPQLLWSKHLCNNALTSDRVAFLELKEVSEVFVTLRIGLRRAKECGDSLHLALLDTNALEWNSDHDESPLDDADHESATTATESRHADDNDSDNDEDEGEGDDAGASTTPDDSVEVESSHVEYLLAVEQVEIIEGVRTVIGKRREVYYCTKKPVIQLIDLTAASRFDVSVATVSTKHGFGWTSFSEPITFTTVQKLLFEMEEISTEYINLKWGRSRLDRIRDYSIVITDLSLPPSTSRSNSIAVTYHAAGLDSPAATSMDAASSAPSGVFASSPQHRLPSNAMSIQTPGTRYRLDTQRQLRPNGLFDCMVVPHYTNRQRGLDSNVRFLQCSLEAPS</sequence>
<proteinExistence type="predicted"/>
<feature type="region of interest" description="Disordered" evidence="1">
    <location>
        <begin position="140"/>
        <end position="189"/>
    </location>
</feature>
<dbReference type="Proteomes" id="UP000051952">
    <property type="component" value="Unassembled WGS sequence"/>
</dbReference>
<dbReference type="VEuPathDB" id="TriTrypDB:BSAL_44000"/>
<reference evidence="3" key="1">
    <citation type="submission" date="2015-09" db="EMBL/GenBank/DDBJ databases">
        <authorList>
            <consortium name="Pathogen Informatics"/>
        </authorList>
    </citation>
    <scope>NUCLEOTIDE SEQUENCE [LARGE SCALE GENOMIC DNA]</scope>
    <source>
        <strain evidence="3">Lake Konstanz</strain>
    </source>
</reference>
<accession>A0A0S4JTT2</accession>
<name>A0A0S4JTT2_BODSA</name>
<gene>
    <name evidence="2" type="ORF">BSAL_44000</name>
</gene>
<protein>
    <submittedName>
        <fullName evidence="2">Uncharacterized protein</fullName>
    </submittedName>
</protein>
<dbReference type="EMBL" id="CYKH01002178">
    <property type="protein sequence ID" value="CUG93653.1"/>
    <property type="molecule type" value="Genomic_DNA"/>
</dbReference>
<evidence type="ECO:0000256" key="1">
    <source>
        <dbReference type="SAM" id="MobiDB-lite"/>
    </source>
</evidence>